<protein>
    <submittedName>
        <fullName evidence="2">RICIN domain-containing protein</fullName>
    </submittedName>
</protein>
<gene>
    <name evidence="2" type="ORF">OG375_04755</name>
</gene>
<dbReference type="InterPro" id="IPR000772">
    <property type="entry name" value="Ricin_B_lectin"/>
</dbReference>
<dbReference type="RefSeq" id="WP_328372922.1">
    <property type="nucleotide sequence ID" value="NZ_CP107936.1"/>
</dbReference>
<dbReference type="PROSITE" id="PS50231">
    <property type="entry name" value="RICIN_B_LECTIN"/>
    <property type="match status" value="1"/>
</dbReference>
<dbReference type="InterPro" id="IPR035992">
    <property type="entry name" value="Ricin_B-like_lectins"/>
</dbReference>
<dbReference type="Pfam" id="PF14200">
    <property type="entry name" value="RicinB_lectin_2"/>
    <property type="match status" value="1"/>
</dbReference>
<accession>A0ABZ1PJ01</accession>
<dbReference type="Proteomes" id="UP001346877">
    <property type="component" value="Chromosome"/>
</dbReference>
<dbReference type="SUPFAM" id="SSF50370">
    <property type="entry name" value="Ricin B-like lectins"/>
    <property type="match status" value="1"/>
</dbReference>
<evidence type="ECO:0000313" key="2">
    <source>
        <dbReference type="EMBL" id="WUI83670.1"/>
    </source>
</evidence>
<dbReference type="CDD" id="cd00161">
    <property type="entry name" value="beta-trefoil_Ricin-like"/>
    <property type="match status" value="1"/>
</dbReference>
<keyword evidence="3" id="KW-1185">Reference proteome</keyword>
<organism evidence="2 3">
    <name type="scientific">Micromonospora zamorensis</name>
    <dbReference type="NCBI Taxonomy" id="709883"/>
    <lineage>
        <taxon>Bacteria</taxon>
        <taxon>Bacillati</taxon>
        <taxon>Actinomycetota</taxon>
        <taxon>Actinomycetes</taxon>
        <taxon>Micromonosporales</taxon>
        <taxon>Micromonosporaceae</taxon>
        <taxon>Micromonospora</taxon>
    </lineage>
</organism>
<sequence length="216" mass="23882">MNAAVIYTFSMCRDRPDRPPGVGYIQTWAEFLSAVGEGIMIRKWLSAGLIVLSVLSSIFVSSQSAAAATAAAADDIYYVSFWSLSSHKCLDVPGGFTQNNINIIQYTCNGSAANQRWDMYFDESTGYYRIVNRATGKCLDVRGGSPYDGADIIQYTCNGSRNQDWGFQNFASNYYYFFARHAGRCADILNGGTSDGAVLIQYNCNKTNNQLFKILT</sequence>
<evidence type="ECO:0000259" key="1">
    <source>
        <dbReference type="SMART" id="SM00458"/>
    </source>
</evidence>
<dbReference type="EMBL" id="CP107941">
    <property type="protein sequence ID" value="WUI83670.1"/>
    <property type="molecule type" value="Genomic_DNA"/>
</dbReference>
<dbReference type="SMART" id="SM00458">
    <property type="entry name" value="RICIN"/>
    <property type="match status" value="1"/>
</dbReference>
<reference evidence="2 3" key="1">
    <citation type="submission" date="2022-10" db="EMBL/GenBank/DDBJ databases">
        <title>The complete genomes of actinobacterial strains from the NBC collection.</title>
        <authorList>
            <person name="Joergensen T.S."/>
            <person name="Alvarez Arevalo M."/>
            <person name="Sterndorff E.B."/>
            <person name="Faurdal D."/>
            <person name="Vuksanovic O."/>
            <person name="Mourched A.-S."/>
            <person name="Charusanti P."/>
            <person name="Shaw S."/>
            <person name="Blin K."/>
            <person name="Weber T."/>
        </authorList>
    </citation>
    <scope>NUCLEOTIDE SEQUENCE [LARGE SCALE GENOMIC DNA]</scope>
    <source>
        <strain evidence="2 3">NBC_00396</strain>
    </source>
</reference>
<evidence type="ECO:0000313" key="3">
    <source>
        <dbReference type="Proteomes" id="UP001346877"/>
    </source>
</evidence>
<name>A0ABZ1PJ01_9ACTN</name>
<dbReference type="Gene3D" id="2.80.10.50">
    <property type="match status" value="3"/>
</dbReference>
<proteinExistence type="predicted"/>
<feature type="domain" description="Ricin B lectin" evidence="1">
    <location>
        <begin position="79"/>
        <end position="215"/>
    </location>
</feature>